<protein>
    <submittedName>
        <fullName evidence="1">Uncharacterized protein</fullName>
    </submittedName>
</protein>
<dbReference type="EMBL" id="JATAAI010000006">
    <property type="protein sequence ID" value="KAK1745318.1"/>
    <property type="molecule type" value="Genomic_DNA"/>
</dbReference>
<organism evidence="1 2">
    <name type="scientific">Skeletonema marinoi</name>
    <dbReference type="NCBI Taxonomy" id="267567"/>
    <lineage>
        <taxon>Eukaryota</taxon>
        <taxon>Sar</taxon>
        <taxon>Stramenopiles</taxon>
        <taxon>Ochrophyta</taxon>
        <taxon>Bacillariophyta</taxon>
        <taxon>Coscinodiscophyceae</taxon>
        <taxon>Thalassiosirophycidae</taxon>
        <taxon>Thalassiosirales</taxon>
        <taxon>Skeletonemataceae</taxon>
        <taxon>Skeletonema</taxon>
        <taxon>Skeletonema marinoi-dohrnii complex</taxon>
    </lineage>
</organism>
<sequence length="341" mass="37739">MKTERHLTEAIQSLTIKQNKTITTMKKTTTTNNTATKRGRRAAISAATMGKALATILLTSSSCEAFQRTAGTGLVRTHDQHCTVALHYLYGDENDPMPILMQPETNDTVEKTDRQSVWRLVSLPQFTFLNQKTASGPVNDEQSVMDEYLEYVDRRYSRIHEKTAAASSSRQRRPRVVLDFQLPRKIFFSTLALHQRGQNSSAATAAAISASTTMTASSPQALAELNALGLSDLASARLRQRLQAPRDLPLPHHGSSAYVGGRVSSFSNLGAVAQFQLMMQTLRKFFRAFVTSIKIMGNFASRVIPEILEKGGFRHSCKMMSAASLALLFMFKPLFRGAMKS</sequence>
<name>A0AAD9DH12_9STRA</name>
<dbReference type="Proteomes" id="UP001224775">
    <property type="component" value="Unassembled WGS sequence"/>
</dbReference>
<evidence type="ECO:0000313" key="1">
    <source>
        <dbReference type="EMBL" id="KAK1745318.1"/>
    </source>
</evidence>
<dbReference type="AlphaFoldDB" id="A0AAD9DH12"/>
<reference evidence="1" key="1">
    <citation type="submission" date="2023-06" db="EMBL/GenBank/DDBJ databases">
        <title>Survivors Of The Sea: Transcriptome response of Skeletonema marinoi to long-term dormancy.</title>
        <authorList>
            <person name="Pinder M.I.M."/>
            <person name="Kourtchenko O."/>
            <person name="Robertson E.K."/>
            <person name="Larsson T."/>
            <person name="Maumus F."/>
            <person name="Osuna-Cruz C.M."/>
            <person name="Vancaester E."/>
            <person name="Stenow R."/>
            <person name="Vandepoele K."/>
            <person name="Ploug H."/>
            <person name="Bruchert V."/>
            <person name="Godhe A."/>
            <person name="Topel M."/>
        </authorList>
    </citation>
    <scope>NUCLEOTIDE SEQUENCE</scope>
    <source>
        <strain evidence="1">R05AC</strain>
    </source>
</reference>
<gene>
    <name evidence="1" type="ORF">QTG54_004609</name>
</gene>
<keyword evidence="2" id="KW-1185">Reference proteome</keyword>
<comment type="caution">
    <text evidence="1">The sequence shown here is derived from an EMBL/GenBank/DDBJ whole genome shotgun (WGS) entry which is preliminary data.</text>
</comment>
<accession>A0AAD9DH12</accession>
<evidence type="ECO:0000313" key="2">
    <source>
        <dbReference type="Proteomes" id="UP001224775"/>
    </source>
</evidence>
<proteinExistence type="predicted"/>